<accession>A0A137RHE2</accession>
<dbReference type="AlphaFoldDB" id="A0A137RHE2"/>
<proteinExistence type="predicted"/>
<feature type="transmembrane region" description="Helical" evidence="1">
    <location>
        <begin position="233"/>
        <end position="251"/>
    </location>
</feature>
<evidence type="ECO:0000313" key="2">
    <source>
        <dbReference type="EMBL" id="KXN98903.1"/>
    </source>
</evidence>
<dbReference type="InterPro" id="IPR022134">
    <property type="entry name" value="DUF3667"/>
</dbReference>
<keyword evidence="1" id="KW-0472">Membrane</keyword>
<feature type="transmembrane region" description="Helical" evidence="1">
    <location>
        <begin position="321"/>
        <end position="349"/>
    </location>
</feature>
<comment type="caution">
    <text evidence="2">The sequence shown here is derived from an EMBL/GenBank/DDBJ whole genome shotgun (WGS) entry which is preliminary data.</text>
</comment>
<name>A0A137RHE2_9FLAO</name>
<evidence type="ECO:0008006" key="4">
    <source>
        <dbReference type="Google" id="ProtNLM"/>
    </source>
</evidence>
<feature type="transmembrane region" description="Helical" evidence="1">
    <location>
        <begin position="288"/>
        <end position="309"/>
    </location>
</feature>
<reference evidence="2 3" key="2">
    <citation type="journal article" date="2016" name="Int. J. Syst. Evol. Microbiol.">
        <title>Vitellibacter aquimaris sp. nov., a marine bacterium isolated from seawater.</title>
        <authorList>
            <person name="Thevarajoo S."/>
            <person name="Selvaratnam C."/>
            <person name="Goh K.M."/>
            <person name="Hong K.W."/>
            <person name="Chan X.Y."/>
            <person name="Chan K.G."/>
            <person name="Chong C.S."/>
        </authorList>
    </citation>
    <scope>NUCLEOTIDE SEQUENCE [LARGE SCALE GENOMIC DNA]</scope>
    <source>
        <strain evidence="2 3">D-24</strain>
    </source>
</reference>
<dbReference type="EMBL" id="JRWG01000005">
    <property type="protein sequence ID" value="KXN98903.1"/>
    <property type="molecule type" value="Genomic_DNA"/>
</dbReference>
<dbReference type="Pfam" id="PF12412">
    <property type="entry name" value="DUF3667"/>
    <property type="match status" value="1"/>
</dbReference>
<keyword evidence="1" id="KW-1133">Transmembrane helix</keyword>
<dbReference type="Proteomes" id="UP000070138">
    <property type="component" value="Unassembled WGS sequence"/>
</dbReference>
<protein>
    <recommendedName>
        <fullName evidence="4">DUF3667 domain-containing protein</fullName>
    </recommendedName>
</protein>
<evidence type="ECO:0000313" key="3">
    <source>
        <dbReference type="Proteomes" id="UP000070138"/>
    </source>
</evidence>
<organism evidence="2 3">
    <name type="scientific">Aequorivita aquimaris</name>
    <dbReference type="NCBI Taxonomy" id="1548749"/>
    <lineage>
        <taxon>Bacteria</taxon>
        <taxon>Pseudomonadati</taxon>
        <taxon>Bacteroidota</taxon>
        <taxon>Flavobacteriia</taxon>
        <taxon>Flavobacteriales</taxon>
        <taxon>Flavobacteriaceae</taxon>
        <taxon>Aequorivita</taxon>
    </lineage>
</organism>
<reference evidence="3" key="1">
    <citation type="submission" date="2014-10" db="EMBL/GenBank/DDBJ databases">
        <title>Genome sequencing of Vitellibacter sp. D-24.</title>
        <authorList>
            <person name="Thevarajoo S."/>
            <person name="Selvaratnam C."/>
            <person name="Goh K.M."/>
            <person name="Chong C.S."/>
        </authorList>
    </citation>
    <scope>NUCLEOTIDE SEQUENCE [LARGE SCALE GENOMIC DNA]</scope>
    <source>
        <strain evidence="3">D-24</strain>
    </source>
</reference>
<keyword evidence="3" id="KW-1185">Reference proteome</keyword>
<dbReference type="STRING" id="1548749.LS48_09800"/>
<feature type="transmembrane region" description="Helical" evidence="1">
    <location>
        <begin position="84"/>
        <end position="104"/>
    </location>
</feature>
<gene>
    <name evidence="2" type="ORF">LS48_09800</name>
</gene>
<feature type="transmembrane region" description="Helical" evidence="1">
    <location>
        <begin position="263"/>
        <end position="282"/>
    </location>
</feature>
<sequence length="350" mass="41345">MQYRGNKCLNCNQPLDVSDVYCPYCSQLNSKKQLSAKDFFAEFLSSILVYDSRLRNTLKDLLFRPGVISKNYVKGQRLKYANPFRFFLSVSIIYFLMEGFIGYINPSEKDNQLGLNVKPANEASIDSLFANQPPEIFTPDSRGDTLKAKQLGIPLYYSEKSLDTLAFFENYSKRSSLYMSYYFRTKTENPVVALDSLNHSNRFKNRWLYSRSITWYKIISNPNAFINYITSKIPFFIFFFTPFYALFFWLFYSRKKFTYMEHVIFLFHIFSFIFLTMLIFRIPEVIVGTNFFQIILFLILGPLYFYLALRKFYSQGKWRTLFKFVFLNIIFFLSFLVATSLFVVASAAIY</sequence>
<keyword evidence="1" id="KW-0812">Transmembrane</keyword>
<evidence type="ECO:0000256" key="1">
    <source>
        <dbReference type="SAM" id="Phobius"/>
    </source>
</evidence>